<evidence type="ECO:0000313" key="4">
    <source>
        <dbReference type="Proteomes" id="UP000824081"/>
    </source>
</evidence>
<name>A0A9D1MG77_9FIRM</name>
<dbReference type="InterPro" id="IPR008979">
    <property type="entry name" value="Galactose-bd-like_sf"/>
</dbReference>
<dbReference type="EMBL" id="DVMZ01000154">
    <property type="protein sequence ID" value="HIU59595.1"/>
    <property type="molecule type" value="Genomic_DNA"/>
</dbReference>
<organism evidence="3 4">
    <name type="scientific">Candidatus Scatosoma pullistercoris</name>
    <dbReference type="NCBI Taxonomy" id="2840934"/>
    <lineage>
        <taxon>Bacteria</taxon>
        <taxon>Bacillati</taxon>
        <taxon>Bacillota</taxon>
        <taxon>Clostridia</taxon>
        <taxon>Candidatus Scatosoma</taxon>
    </lineage>
</organism>
<feature type="domain" description="Alpha-L-rhamnosidase six-hairpin glycosidase" evidence="2">
    <location>
        <begin position="309"/>
        <end position="545"/>
    </location>
</feature>
<evidence type="ECO:0000313" key="3">
    <source>
        <dbReference type="EMBL" id="HIU59595.1"/>
    </source>
</evidence>
<dbReference type="Pfam" id="PF17389">
    <property type="entry name" value="Bac_rhamnosid6H"/>
    <property type="match status" value="1"/>
</dbReference>
<dbReference type="GO" id="GO:0005975">
    <property type="term" value="P:carbohydrate metabolic process"/>
    <property type="evidence" value="ECO:0007669"/>
    <property type="project" value="InterPro"/>
</dbReference>
<dbReference type="Gene3D" id="2.60.120.260">
    <property type="entry name" value="Galactose-binding domain-like"/>
    <property type="match status" value="2"/>
</dbReference>
<dbReference type="Gene3D" id="1.50.10.10">
    <property type="match status" value="1"/>
</dbReference>
<sequence>MRVFENAKWIWINREQNRDEYGEFFASFSCFGKNAVCRLSCDGDYTLYINGRVAGSNQYGDFEHYKIYDEIDISGFLREGENTAAVLVWHFGEASQRYRPAPAGVIFEIVQQDKPLLVSDEKILCRKSRTYASGYAKKITAQLGFSFLYDAAEEDGWMRKGGRDFSPAEAVDKQCVFYPRPTEKLQCGALKKGGTVKSEGNYWLVDLGEETVGLPVLEFSSPVRQKITVFWGEDLCEGHVRGRIGDRNFSFEYIAKPGGNKYVNHMLRLGCRYLELYAEKPVGLTCLGVIPQLYPVRDTAFRPKEDADRRIYDLCVRTLKLSMMEHYVDTPWREQCLYAFDSRNQMLCGYYAFEGGNTEYARANLRLIGEDRREDGLLSICAPCGTDLTIPSFSLYYFMAVREYVGHTGDKEFAKKICPKLFSLIQVFIENRKEGLVCKFSGKNHWNFYDWSQGLEGRLSDSEEQTPDLVINCLFILALENLRGITEAAGLPFAYAGLLSESRTNTRKAFFDGSSGAYALTPDGKDFTSLGNALAILAGITENPEALCEKLAGGEFSDCSLSMKCFEYDALLLTDFEKWRGHVLNEIRCLYGKMLAAGATSVWETAEGARAFGNAGSLCHGWSAMPVYYYRIGII</sequence>
<dbReference type="PANTHER" id="PTHR34987:SF2">
    <property type="entry name" value="B, PUTATIVE (AFU_ORTHOLOGUE AFUA_7G05040)-RELATED"/>
    <property type="match status" value="1"/>
</dbReference>
<evidence type="ECO:0000259" key="2">
    <source>
        <dbReference type="Pfam" id="PF17389"/>
    </source>
</evidence>
<evidence type="ECO:0000259" key="1">
    <source>
        <dbReference type="Pfam" id="PF05592"/>
    </source>
</evidence>
<dbReference type="GO" id="GO:0016787">
    <property type="term" value="F:hydrolase activity"/>
    <property type="evidence" value="ECO:0007669"/>
    <property type="project" value="UniProtKB-KW"/>
</dbReference>
<dbReference type="InterPro" id="IPR008928">
    <property type="entry name" value="6-hairpin_glycosidase_sf"/>
</dbReference>
<dbReference type="InterPro" id="IPR012341">
    <property type="entry name" value="6hp_glycosidase-like_sf"/>
</dbReference>
<reference evidence="3" key="1">
    <citation type="submission" date="2020-10" db="EMBL/GenBank/DDBJ databases">
        <authorList>
            <person name="Gilroy R."/>
        </authorList>
    </citation>
    <scope>NUCLEOTIDE SEQUENCE</scope>
    <source>
        <strain evidence="3">11687</strain>
    </source>
</reference>
<dbReference type="AlphaFoldDB" id="A0A9D1MG77"/>
<dbReference type="InterPro" id="IPR008902">
    <property type="entry name" value="Rhamnosid_concanavalin"/>
</dbReference>
<comment type="caution">
    <text evidence="3">The sequence shown here is derived from an EMBL/GenBank/DDBJ whole genome shotgun (WGS) entry which is preliminary data.</text>
</comment>
<dbReference type="Pfam" id="PF05592">
    <property type="entry name" value="Bac_rhamnosid"/>
    <property type="match status" value="1"/>
</dbReference>
<dbReference type="SUPFAM" id="SSF49785">
    <property type="entry name" value="Galactose-binding domain-like"/>
    <property type="match status" value="1"/>
</dbReference>
<gene>
    <name evidence="3" type="ORF">IAC57_05765</name>
</gene>
<reference evidence="3" key="2">
    <citation type="journal article" date="2021" name="PeerJ">
        <title>Extensive microbial diversity within the chicken gut microbiome revealed by metagenomics and culture.</title>
        <authorList>
            <person name="Gilroy R."/>
            <person name="Ravi A."/>
            <person name="Getino M."/>
            <person name="Pursley I."/>
            <person name="Horton D.L."/>
            <person name="Alikhan N.F."/>
            <person name="Baker D."/>
            <person name="Gharbi K."/>
            <person name="Hall N."/>
            <person name="Watson M."/>
            <person name="Adriaenssens E.M."/>
            <person name="Foster-Nyarko E."/>
            <person name="Jarju S."/>
            <person name="Secka A."/>
            <person name="Antonio M."/>
            <person name="Oren A."/>
            <person name="Chaudhuri R.R."/>
            <person name="La Ragione R."/>
            <person name="Hildebrand F."/>
            <person name="Pallen M.J."/>
        </authorList>
    </citation>
    <scope>NUCLEOTIDE SEQUENCE</scope>
    <source>
        <strain evidence="3">11687</strain>
    </source>
</reference>
<proteinExistence type="predicted"/>
<dbReference type="PANTHER" id="PTHR34987">
    <property type="entry name" value="C, PUTATIVE (AFU_ORTHOLOGUE AFUA_3G02880)-RELATED"/>
    <property type="match status" value="1"/>
</dbReference>
<keyword evidence="3" id="KW-0378">Hydrolase</keyword>
<dbReference type="Proteomes" id="UP000824081">
    <property type="component" value="Unassembled WGS sequence"/>
</dbReference>
<protein>
    <submittedName>
        <fullName evidence="3">Family 78 glycoside hydrolase catalytic domain</fullName>
    </submittedName>
</protein>
<accession>A0A9D1MG77</accession>
<dbReference type="SUPFAM" id="SSF48208">
    <property type="entry name" value="Six-hairpin glycosidases"/>
    <property type="match status" value="1"/>
</dbReference>
<dbReference type="InterPro" id="IPR035396">
    <property type="entry name" value="Bac_rhamnosid6H"/>
</dbReference>
<feature type="domain" description="Alpha-L-rhamnosidase concanavalin-like" evidence="1">
    <location>
        <begin position="199"/>
        <end position="276"/>
    </location>
</feature>